<comment type="caution">
    <text evidence="1">The sequence shown here is derived from an EMBL/GenBank/DDBJ whole genome shotgun (WGS) entry which is preliminary data.</text>
</comment>
<feature type="non-terminal residue" evidence="1">
    <location>
        <position position="1"/>
    </location>
</feature>
<organism evidence="1 2">
    <name type="scientific">Colletotrichum scovillei</name>
    <dbReference type="NCBI Taxonomy" id="1209932"/>
    <lineage>
        <taxon>Eukaryota</taxon>
        <taxon>Fungi</taxon>
        <taxon>Dikarya</taxon>
        <taxon>Ascomycota</taxon>
        <taxon>Pezizomycotina</taxon>
        <taxon>Sordariomycetes</taxon>
        <taxon>Hypocreomycetidae</taxon>
        <taxon>Glomerellales</taxon>
        <taxon>Glomerellaceae</taxon>
        <taxon>Colletotrichum</taxon>
        <taxon>Colletotrichum acutatum species complex</taxon>
    </lineage>
</organism>
<evidence type="ECO:0000313" key="1">
    <source>
        <dbReference type="EMBL" id="KAG7040811.1"/>
    </source>
</evidence>
<accession>A0A9P7U3L1</accession>
<sequence length="37" mass="4116">MPKALTLPSLHIRLSNSLLQLNHLLNRLLNGRGLVQA</sequence>
<keyword evidence="2" id="KW-1185">Reference proteome</keyword>
<gene>
    <name evidence="1" type="ORF">JMJ77_009086</name>
</gene>
<evidence type="ECO:0000313" key="2">
    <source>
        <dbReference type="Proteomes" id="UP000699042"/>
    </source>
</evidence>
<dbReference type="AlphaFoldDB" id="A0A9P7U3L1"/>
<dbReference type="Proteomes" id="UP000699042">
    <property type="component" value="Unassembled WGS sequence"/>
</dbReference>
<protein>
    <submittedName>
        <fullName evidence="1">Uncharacterized protein</fullName>
    </submittedName>
</protein>
<dbReference type="EMBL" id="JAESDN010000018">
    <property type="protein sequence ID" value="KAG7040811.1"/>
    <property type="molecule type" value="Genomic_DNA"/>
</dbReference>
<name>A0A9P7U3L1_9PEZI</name>
<reference evidence="1" key="1">
    <citation type="submission" date="2021-05" db="EMBL/GenBank/DDBJ databases">
        <title>Comparative genomics of three Colletotrichum scovillei strains and genetic complementation revealed genes involved fungal growth and virulence on chili pepper.</title>
        <authorList>
            <person name="Hsieh D.-K."/>
            <person name="Chuang S.-C."/>
            <person name="Chen C.-Y."/>
            <person name="Chao Y.-T."/>
            <person name="Lu M.-Y.J."/>
            <person name="Lee M.-H."/>
            <person name="Shih M.-C."/>
        </authorList>
    </citation>
    <scope>NUCLEOTIDE SEQUENCE</scope>
    <source>
        <strain evidence="1">Coll-153</strain>
    </source>
</reference>
<proteinExistence type="predicted"/>